<organism evidence="2 3">
    <name type="scientific">Candidatus Wolfebacteria bacterium GW2011_GWB1_47_1</name>
    <dbReference type="NCBI Taxonomy" id="1619007"/>
    <lineage>
        <taxon>Bacteria</taxon>
        <taxon>Candidatus Wolfeibacteriota</taxon>
    </lineage>
</organism>
<accession>A0A0G4ASA5</accession>
<name>A0A0G4ASA5_9BACT</name>
<keyword evidence="1" id="KW-1133">Transmembrane helix</keyword>
<evidence type="ECO:0000256" key="1">
    <source>
        <dbReference type="SAM" id="Phobius"/>
    </source>
</evidence>
<dbReference type="KEGG" id="pwo:UX70_C0001G0318"/>
<feature type="transmembrane region" description="Helical" evidence="1">
    <location>
        <begin position="70"/>
        <end position="90"/>
    </location>
</feature>
<feature type="transmembrane region" description="Helical" evidence="1">
    <location>
        <begin position="27"/>
        <end position="50"/>
    </location>
</feature>
<dbReference type="EMBL" id="CP011209">
    <property type="protein sequence ID" value="AKM78043.1"/>
    <property type="molecule type" value="Genomic_DNA"/>
</dbReference>
<protein>
    <submittedName>
        <fullName evidence="2">Uncharacterized protein</fullName>
    </submittedName>
</protein>
<dbReference type="STRING" id="1619007.UX70_C0001G0318"/>
<dbReference type="Proteomes" id="UP000035656">
    <property type="component" value="Chromosome"/>
</dbReference>
<reference evidence="2 3" key="1">
    <citation type="journal article" date="2015" name="Nature">
        <title>rRNA introns, odd ribosomes, and small enigmatic genomes across a large radiation of phyla.</title>
        <authorList>
            <person name="Brown C.T."/>
            <person name="Hug L.A."/>
            <person name="Thomas B.C."/>
            <person name="Sharon I."/>
            <person name="Castelle C.J."/>
            <person name="Singh A."/>
            <person name="Wilkins M.J."/>
            <person name="Williams K.H."/>
            <person name="Banfield J.F."/>
        </authorList>
    </citation>
    <scope>NUCLEOTIDE SEQUENCE [LARGE SCALE GENOMIC DNA]</scope>
</reference>
<sequence length="121" mass="13721">MESAMHCIVKAERNWARRAENRNNFHYCLGLLLAGIGVVCMILGTMYIMSCSVTPVTVATIDDSWIRTMVGVRYDALWVGLSLLCLGTLLKWRAEDSQTTLEKTNCSVDYDILTARRSERR</sequence>
<gene>
    <name evidence="2" type="ORF">UX70_C0001G0318</name>
</gene>
<evidence type="ECO:0000313" key="2">
    <source>
        <dbReference type="EMBL" id="AKM78043.1"/>
    </source>
</evidence>
<keyword evidence="1" id="KW-0472">Membrane</keyword>
<keyword evidence="1" id="KW-0812">Transmembrane</keyword>
<evidence type="ECO:0000313" key="3">
    <source>
        <dbReference type="Proteomes" id="UP000035656"/>
    </source>
</evidence>
<dbReference type="AlphaFoldDB" id="A0A0G4ASA5"/>
<proteinExistence type="predicted"/>